<dbReference type="RefSeq" id="WP_134748985.1">
    <property type="nucleotide sequence ID" value="NZ_CP038148.1"/>
</dbReference>
<name>A0A4P7CPP1_9BURK</name>
<dbReference type="EMBL" id="CP038148">
    <property type="protein sequence ID" value="QBQ97760.1"/>
    <property type="molecule type" value="Genomic_DNA"/>
</dbReference>
<evidence type="ECO:0000313" key="2">
    <source>
        <dbReference type="EMBL" id="QBQ97760.1"/>
    </source>
</evidence>
<dbReference type="OrthoDB" id="8538589at2"/>
<dbReference type="Pfam" id="PF06094">
    <property type="entry name" value="GGACT"/>
    <property type="match status" value="1"/>
</dbReference>
<keyword evidence="3" id="KW-1185">Reference proteome</keyword>
<keyword evidence="2" id="KW-0808">Transferase</keyword>
<gene>
    <name evidence="2" type="ORF">E1956_11600</name>
</gene>
<dbReference type="AlphaFoldDB" id="A0A4P7CPP1"/>
<reference evidence="2 3" key="1">
    <citation type="submission" date="2019-03" db="EMBL/GenBank/DDBJ databases">
        <title>Paraburkholderia sp. 7MH5, isolated from subtropical forest soil.</title>
        <authorList>
            <person name="Gao Z.-H."/>
            <person name="Qiu L.-H."/>
        </authorList>
    </citation>
    <scope>NUCLEOTIDE SEQUENCE [LARGE SCALE GENOMIC DNA]</scope>
    <source>
        <strain evidence="2 3">7MH5</strain>
    </source>
</reference>
<dbReference type="InterPro" id="IPR013024">
    <property type="entry name" value="GGCT-like"/>
</dbReference>
<dbReference type="KEGG" id="ppai:E1956_11600"/>
<evidence type="ECO:0000259" key="1">
    <source>
        <dbReference type="Pfam" id="PF06094"/>
    </source>
</evidence>
<dbReference type="SUPFAM" id="SSF110857">
    <property type="entry name" value="Gamma-glutamyl cyclotransferase-like"/>
    <property type="match status" value="1"/>
</dbReference>
<evidence type="ECO:0000313" key="3">
    <source>
        <dbReference type="Proteomes" id="UP000295727"/>
    </source>
</evidence>
<proteinExistence type="predicted"/>
<dbReference type="InterPro" id="IPR036568">
    <property type="entry name" value="GGCT-like_sf"/>
</dbReference>
<organism evidence="2 3">
    <name type="scientific">Paraburkholderia pallida</name>
    <dbReference type="NCBI Taxonomy" id="2547399"/>
    <lineage>
        <taxon>Bacteria</taxon>
        <taxon>Pseudomonadati</taxon>
        <taxon>Pseudomonadota</taxon>
        <taxon>Betaproteobacteria</taxon>
        <taxon>Burkholderiales</taxon>
        <taxon>Burkholderiaceae</taxon>
        <taxon>Paraburkholderia</taxon>
    </lineage>
</organism>
<dbReference type="GO" id="GO:0016740">
    <property type="term" value="F:transferase activity"/>
    <property type="evidence" value="ECO:0007669"/>
    <property type="project" value="UniProtKB-KW"/>
</dbReference>
<dbReference type="Proteomes" id="UP000295727">
    <property type="component" value="Chromosome 1"/>
</dbReference>
<dbReference type="InterPro" id="IPR009288">
    <property type="entry name" value="AIG2-like_dom"/>
</dbReference>
<feature type="domain" description="Gamma-glutamylcyclotransferase AIG2-like" evidence="1">
    <location>
        <begin position="4"/>
        <end position="127"/>
    </location>
</feature>
<protein>
    <submittedName>
        <fullName evidence="2">Gamma-glutamylcyclotransferase</fullName>
    </submittedName>
</protein>
<dbReference type="CDD" id="cd06661">
    <property type="entry name" value="GGCT_like"/>
    <property type="match status" value="1"/>
</dbReference>
<accession>A0A4P7CPP1</accession>
<sequence>MKYVFIYGTLRAGEINDINLAAARNAIGQPRLVGRTAVAGHLFDFGTYPGMIADPKAAPVIGEVYEVDDALVAVLDEIEQVYPGVDGMFAAQKVRVEVAGEQLECLFYPVAHHAVKGHPQIHGGDWVAHRLGR</sequence>
<dbReference type="Gene3D" id="3.10.490.10">
    <property type="entry name" value="Gamma-glutamyl cyclotransferase-like"/>
    <property type="match status" value="1"/>
</dbReference>